<dbReference type="PROSITE" id="PS50181">
    <property type="entry name" value="FBOX"/>
    <property type="match status" value="1"/>
</dbReference>
<feature type="domain" description="F-box" evidence="1">
    <location>
        <begin position="36"/>
        <end position="82"/>
    </location>
</feature>
<gene>
    <name evidence="2" type="ORF">IMSHALPRED_005126</name>
</gene>
<accession>A0A8H3IPJ9</accession>
<sequence length="446" mass="49884">MRLCESHQPWYYPSLPLTSDLLLALVKQMKSMSSGPIKLDSLPIEILRRIASVGTCEAALALSKVNRTLHTTCNDRLVYKQIIENRNGNLGATWHHHLPLSMESSVSSWARYALADSKAAQDYALSPEPRAFVPWAPQLMAYHQKEVSARISSLTFLDPFIDLANALILTDAFKLVETKTPNYAEAFCLALRLMSKEPAGDLGTQWPTQNESTPFARTRKNMTHYLKQPLYMPGVEASYFSAYNPRMLMQKRAQALVTVGLFSVILREAIELGRIMRVQNMLVEGPSMAVPTSSSIPFHLMMDLPLPFSPSATTEFATCHLAKMTTADFLEDGEWTGFYSLSSIRQDTIAFDPPMHGIQFVATPQGGSSRTLKLRATGEDGIQAFDLEGEIVSETGRITLEKRYLGGHPTWDWVCMMTPMGIVGSWGRNHFGGWIWLWKVGWTAGR</sequence>
<evidence type="ECO:0000313" key="2">
    <source>
        <dbReference type="EMBL" id="CAF9921264.1"/>
    </source>
</evidence>
<organism evidence="2 3">
    <name type="scientific">Imshaugia aleurites</name>
    <dbReference type="NCBI Taxonomy" id="172621"/>
    <lineage>
        <taxon>Eukaryota</taxon>
        <taxon>Fungi</taxon>
        <taxon>Dikarya</taxon>
        <taxon>Ascomycota</taxon>
        <taxon>Pezizomycotina</taxon>
        <taxon>Lecanoromycetes</taxon>
        <taxon>OSLEUM clade</taxon>
        <taxon>Lecanoromycetidae</taxon>
        <taxon>Lecanorales</taxon>
        <taxon>Lecanorineae</taxon>
        <taxon>Parmeliaceae</taxon>
        <taxon>Imshaugia</taxon>
    </lineage>
</organism>
<dbReference type="EMBL" id="CAJPDT010000027">
    <property type="protein sequence ID" value="CAF9921264.1"/>
    <property type="molecule type" value="Genomic_DNA"/>
</dbReference>
<reference evidence="2" key="1">
    <citation type="submission" date="2021-03" db="EMBL/GenBank/DDBJ databases">
        <authorList>
            <person name="Tagirdzhanova G."/>
        </authorList>
    </citation>
    <scope>NUCLEOTIDE SEQUENCE</scope>
</reference>
<proteinExistence type="predicted"/>
<protein>
    <recommendedName>
        <fullName evidence="1">F-box domain-containing protein</fullName>
    </recommendedName>
</protein>
<dbReference type="SUPFAM" id="SSF81383">
    <property type="entry name" value="F-box domain"/>
    <property type="match status" value="1"/>
</dbReference>
<dbReference type="Proteomes" id="UP000664534">
    <property type="component" value="Unassembled WGS sequence"/>
</dbReference>
<dbReference type="InterPro" id="IPR036047">
    <property type="entry name" value="F-box-like_dom_sf"/>
</dbReference>
<name>A0A8H3IPJ9_9LECA</name>
<dbReference type="AlphaFoldDB" id="A0A8H3IPJ9"/>
<dbReference type="InterPro" id="IPR001810">
    <property type="entry name" value="F-box_dom"/>
</dbReference>
<keyword evidence="3" id="KW-1185">Reference proteome</keyword>
<comment type="caution">
    <text evidence="2">The sequence shown here is derived from an EMBL/GenBank/DDBJ whole genome shotgun (WGS) entry which is preliminary data.</text>
</comment>
<evidence type="ECO:0000259" key="1">
    <source>
        <dbReference type="PROSITE" id="PS50181"/>
    </source>
</evidence>
<evidence type="ECO:0000313" key="3">
    <source>
        <dbReference type="Proteomes" id="UP000664534"/>
    </source>
</evidence>
<dbReference type="OrthoDB" id="5139943at2759"/>